<protein>
    <submittedName>
        <fullName evidence="1">Cyclic lactone autoinducer peptide</fullName>
    </submittedName>
</protein>
<comment type="caution">
    <text evidence="1">The sequence shown here is derived from an EMBL/GenBank/DDBJ whole genome shotgun (WGS) entry which is preliminary data.</text>
</comment>
<evidence type="ECO:0000313" key="2">
    <source>
        <dbReference type="Proteomes" id="UP000304953"/>
    </source>
</evidence>
<reference evidence="1" key="1">
    <citation type="submission" date="2019-04" db="EMBL/GenBank/DDBJ databases">
        <title>Microbes associate with the intestines of laboratory mice.</title>
        <authorList>
            <person name="Navarre W."/>
            <person name="Wong E."/>
            <person name="Huang K."/>
            <person name="Tropini C."/>
            <person name="Ng K."/>
            <person name="Yu B."/>
        </authorList>
    </citation>
    <scope>NUCLEOTIDE SEQUENCE</scope>
    <source>
        <strain evidence="1">NM01_1-7b</strain>
    </source>
</reference>
<proteinExistence type="predicted"/>
<name>A0AC61RQ48_9FIRM</name>
<sequence>MDNKQVNKAPQKSAHLVLQAVTAIARSNANSLCRGLLYEPKVPTQLKK</sequence>
<dbReference type="EMBL" id="SRYA01000067">
    <property type="protein sequence ID" value="TGY91174.1"/>
    <property type="molecule type" value="Genomic_DNA"/>
</dbReference>
<dbReference type="Proteomes" id="UP000304953">
    <property type="component" value="Unassembled WGS sequence"/>
</dbReference>
<accession>A0AC61RQ48</accession>
<gene>
    <name evidence="1" type="ORF">E5329_22425</name>
</gene>
<organism evidence="1 2">
    <name type="scientific">Petralouisia muris</name>
    <dbReference type="NCBI Taxonomy" id="3032872"/>
    <lineage>
        <taxon>Bacteria</taxon>
        <taxon>Bacillati</taxon>
        <taxon>Bacillota</taxon>
        <taxon>Clostridia</taxon>
        <taxon>Lachnospirales</taxon>
        <taxon>Lachnospiraceae</taxon>
        <taxon>Petralouisia</taxon>
    </lineage>
</organism>
<keyword evidence="2" id="KW-1185">Reference proteome</keyword>
<evidence type="ECO:0000313" key="1">
    <source>
        <dbReference type="EMBL" id="TGY91174.1"/>
    </source>
</evidence>